<dbReference type="EMBL" id="JBHTAS010000001">
    <property type="protein sequence ID" value="MFC7139872.1"/>
    <property type="molecule type" value="Genomic_DNA"/>
</dbReference>
<evidence type="ECO:0000313" key="4">
    <source>
        <dbReference type="Proteomes" id="UP001596432"/>
    </source>
</evidence>
<keyword evidence="1" id="KW-0479">Metal-binding</keyword>
<dbReference type="InterPro" id="IPR044528">
    <property type="entry name" value="POD-like_MBL-fold"/>
</dbReference>
<evidence type="ECO:0000313" key="3">
    <source>
        <dbReference type="EMBL" id="MFC7139872.1"/>
    </source>
</evidence>
<dbReference type="Pfam" id="PF00581">
    <property type="entry name" value="Rhodanese"/>
    <property type="match status" value="1"/>
</dbReference>
<dbReference type="InterPro" id="IPR001763">
    <property type="entry name" value="Rhodanese-like_dom"/>
</dbReference>
<dbReference type="InterPro" id="IPR036866">
    <property type="entry name" value="RibonucZ/Hydroxyglut_hydro"/>
</dbReference>
<dbReference type="SUPFAM" id="SSF56281">
    <property type="entry name" value="Metallo-hydrolase/oxidoreductase"/>
    <property type="match status" value="1"/>
</dbReference>
<dbReference type="GO" id="GO:0046872">
    <property type="term" value="F:metal ion binding"/>
    <property type="evidence" value="ECO:0007669"/>
    <property type="project" value="UniProtKB-KW"/>
</dbReference>
<dbReference type="Proteomes" id="UP001596432">
    <property type="component" value="Unassembled WGS sequence"/>
</dbReference>
<dbReference type="Gene3D" id="3.40.250.10">
    <property type="entry name" value="Rhodanese-like domain"/>
    <property type="match status" value="1"/>
</dbReference>
<dbReference type="PANTHER" id="PTHR43084">
    <property type="entry name" value="PERSULFIDE DIOXYGENASE ETHE1"/>
    <property type="match status" value="1"/>
</dbReference>
<evidence type="ECO:0000259" key="2">
    <source>
        <dbReference type="PROSITE" id="PS50206"/>
    </source>
</evidence>
<dbReference type="SUPFAM" id="SSF52821">
    <property type="entry name" value="Rhodanese/Cell cycle control phosphatase"/>
    <property type="match status" value="1"/>
</dbReference>
<dbReference type="InterPro" id="IPR036873">
    <property type="entry name" value="Rhodanese-like_dom_sf"/>
</dbReference>
<dbReference type="GeneID" id="78820137"/>
<proteinExistence type="predicted"/>
<evidence type="ECO:0000256" key="1">
    <source>
        <dbReference type="ARBA" id="ARBA00022723"/>
    </source>
</evidence>
<dbReference type="InterPro" id="IPR051682">
    <property type="entry name" value="Mito_Persulfide_Diox"/>
</dbReference>
<dbReference type="Pfam" id="PF00753">
    <property type="entry name" value="Lactamase_B"/>
    <property type="match status" value="1"/>
</dbReference>
<sequence>MNADDFPTPDVDVETVDPETLKDRIDAGEDVTLLDARMQSDYEEWRIDGENVTSINVPYFEFLEDDIDEDVLDQIPDDLEVTVLCAKGGASEFVAGTLAERGYDVNHLEDGMNGWASIYEAVEVERYDGAGTLLQYQRPSSGCLGYLLYDDGEAAIIDPLRAFTDRYLEDADDLGVDLQYGLDTHIHADHISGVRDLDAEGVEGIIPEAAVDRGVTYADELTTAADGDTFQVGDATIEAVYTPGHTTGMTSYLVDDSLLATGDGLFVESVARPDLEEGDDGAPDAARMLYESLQERVLTLPDDTLVGGAHFSDAAKPADDGTYTASIGELVEEMDALTMDEDDFVDLILSDMPPRPANYEDIIATNLGQNAVDDDKAFTLELGPNNCAASQDSLAGD</sequence>
<dbReference type="PROSITE" id="PS50206">
    <property type="entry name" value="RHODANESE_3"/>
    <property type="match status" value="1"/>
</dbReference>
<dbReference type="InterPro" id="IPR001279">
    <property type="entry name" value="Metallo-B-lactamas"/>
</dbReference>
<comment type="caution">
    <text evidence="3">The sequence shown here is derived from an EMBL/GenBank/DDBJ whole genome shotgun (WGS) entry which is preliminary data.</text>
</comment>
<dbReference type="PANTHER" id="PTHR43084:SF1">
    <property type="entry name" value="PERSULFIDE DIOXYGENASE ETHE1, MITOCHONDRIAL"/>
    <property type="match status" value="1"/>
</dbReference>
<dbReference type="SMART" id="SM00450">
    <property type="entry name" value="RHOD"/>
    <property type="match status" value="1"/>
</dbReference>
<dbReference type="Gene3D" id="3.60.15.10">
    <property type="entry name" value="Ribonuclease Z/Hydroxyacylglutathione hydrolase-like"/>
    <property type="match status" value="1"/>
</dbReference>
<dbReference type="AlphaFoldDB" id="A0ABD5XXN1"/>
<name>A0ABD5XXN1_9EURY</name>
<keyword evidence="4" id="KW-1185">Reference proteome</keyword>
<feature type="domain" description="Rhodanese" evidence="2">
    <location>
        <begin position="27"/>
        <end position="124"/>
    </location>
</feature>
<dbReference type="CDD" id="cd07724">
    <property type="entry name" value="POD-like_MBL-fold"/>
    <property type="match status" value="1"/>
</dbReference>
<dbReference type="SMART" id="SM00849">
    <property type="entry name" value="Lactamase_B"/>
    <property type="match status" value="1"/>
</dbReference>
<reference evidence="3 4" key="1">
    <citation type="journal article" date="2019" name="Int. J. Syst. Evol. Microbiol.">
        <title>The Global Catalogue of Microorganisms (GCM) 10K type strain sequencing project: providing services to taxonomists for standard genome sequencing and annotation.</title>
        <authorList>
            <consortium name="The Broad Institute Genomics Platform"/>
            <consortium name="The Broad Institute Genome Sequencing Center for Infectious Disease"/>
            <person name="Wu L."/>
            <person name="Ma J."/>
        </authorList>
    </citation>
    <scope>NUCLEOTIDE SEQUENCE [LARGE SCALE GENOMIC DNA]</scope>
    <source>
        <strain evidence="3 4">XZYJT29</strain>
    </source>
</reference>
<organism evidence="3 4">
    <name type="scientific">Halosimplex aquaticum</name>
    <dbReference type="NCBI Taxonomy" id="3026162"/>
    <lineage>
        <taxon>Archaea</taxon>
        <taxon>Methanobacteriati</taxon>
        <taxon>Methanobacteriota</taxon>
        <taxon>Stenosarchaea group</taxon>
        <taxon>Halobacteria</taxon>
        <taxon>Halobacteriales</taxon>
        <taxon>Haloarculaceae</taxon>
        <taxon>Halosimplex</taxon>
    </lineage>
</organism>
<dbReference type="RefSeq" id="WP_274325439.1">
    <property type="nucleotide sequence ID" value="NZ_CP118158.1"/>
</dbReference>
<protein>
    <submittedName>
        <fullName evidence="3">MBL fold metallo-hydrolase</fullName>
    </submittedName>
</protein>
<accession>A0ABD5XXN1</accession>
<gene>
    <name evidence="3" type="ORF">ACFQMA_08480</name>
</gene>